<dbReference type="NCBIfam" id="TIGR01841">
    <property type="entry name" value="phasin"/>
    <property type="match status" value="1"/>
</dbReference>
<name>A0A1U9UVH7_CUPNE</name>
<evidence type="ECO:0000259" key="1">
    <source>
        <dbReference type="Pfam" id="PF09361"/>
    </source>
</evidence>
<dbReference type="KEGG" id="cuh:BJN34_22815"/>
<dbReference type="OrthoDB" id="8964077at2"/>
<evidence type="ECO:0000313" key="3">
    <source>
        <dbReference type="Proteomes" id="UP000189627"/>
    </source>
</evidence>
<proteinExistence type="predicted"/>
<reference evidence="3" key="1">
    <citation type="submission" date="2017-02" db="EMBL/GenBank/DDBJ databases">
        <title>Complete genome sequence of Cupriavidus necator strain NH9, a 3-chlorobenzoate degrader.</title>
        <authorList>
            <person name="Moriuchi R."/>
            <person name="Dohra H."/>
            <person name="Ogawa N."/>
        </authorList>
    </citation>
    <scope>NUCLEOTIDE SEQUENCE [LARGE SCALE GENOMIC DNA]</scope>
    <source>
        <strain evidence="3">NH9</strain>
    </source>
</reference>
<dbReference type="AlphaFoldDB" id="A0A1U9UVH7"/>
<dbReference type="InterPro" id="IPR018968">
    <property type="entry name" value="Phasin"/>
</dbReference>
<sequence length="140" mass="15114">MESTTPNNLFSQYTSMIRQFKLPGLDLTAILESRRKDIEALLAANSTALSGMQALGQKQADILRAAMADAQSLIAQRTAADAKASGNAGDVVQQGLRKAVTNMQDLADTLYKTQADCFAVISKRVTENVEELKARLQPGK</sequence>
<dbReference type="InterPro" id="IPR010127">
    <property type="entry name" value="Phasin_subfam-1"/>
</dbReference>
<accession>A0A1U9UVH7</accession>
<dbReference type="RefSeq" id="WP_078199135.1">
    <property type="nucleotide sequence ID" value="NZ_CP017758.1"/>
</dbReference>
<dbReference type="Proteomes" id="UP000189627">
    <property type="component" value="Chromosome 2"/>
</dbReference>
<feature type="domain" description="Phasin" evidence="1">
    <location>
        <begin position="31"/>
        <end position="125"/>
    </location>
</feature>
<dbReference type="Pfam" id="PF09361">
    <property type="entry name" value="Phasin_2"/>
    <property type="match status" value="1"/>
</dbReference>
<protein>
    <submittedName>
        <fullName evidence="2">Chemotaxis protein</fullName>
    </submittedName>
</protein>
<organism evidence="2 3">
    <name type="scientific">Cupriavidus necator</name>
    <name type="common">Alcaligenes eutrophus</name>
    <name type="synonym">Ralstonia eutropha</name>
    <dbReference type="NCBI Taxonomy" id="106590"/>
    <lineage>
        <taxon>Bacteria</taxon>
        <taxon>Pseudomonadati</taxon>
        <taxon>Pseudomonadota</taxon>
        <taxon>Betaproteobacteria</taxon>
        <taxon>Burkholderiales</taxon>
        <taxon>Burkholderiaceae</taxon>
        <taxon>Cupriavidus</taxon>
    </lineage>
</organism>
<gene>
    <name evidence="2" type="ORF">BJN34_22815</name>
</gene>
<evidence type="ECO:0000313" key="2">
    <source>
        <dbReference type="EMBL" id="AQV96698.1"/>
    </source>
</evidence>
<dbReference type="EMBL" id="CP017758">
    <property type="protein sequence ID" value="AQV96698.1"/>
    <property type="molecule type" value="Genomic_DNA"/>
</dbReference>